<dbReference type="AlphaFoldDB" id="A0A6J4U2A8"/>
<protein>
    <submittedName>
        <fullName evidence="3">Uncharacterized protein</fullName>
    </submittedName>
</protein>
<reference evidence="3" key="1">
    <citation type="submission" date="2020-02" db="EMBL/GenBank/DDBJ databases">
        <authorList>
            <person name="Meier V. D."/>
        </authorList>
    </citation>
    <scope>NUCLEOTIDE SEQUENCE</scope>
    <source>
        <strain evidence="3">AVDCRST_MAG59</strain>
    </source>
</reference>
<name>A0A6J4U2A8_9BACT</name>
<feature type="region of interest" description="Disordered" evidence="1">
    <location>
        <begin position="201"/>
        <end position="248"/>
    </location>
</feature>
<organism evidence="3">
    <name type="scientific">uncultured Thermomicrobiales bacterium</name>
    <dbReference type="NCBI Taxonomy" id="1645740"/>
    <lineage>
        <taxon>Bacteria</taxon>
        <taxon>Pseudomonadati</taxon>
        <taxon>Thermomicrobiota</taxon>
        <taxon>Thermomicrobia</taxon>
        <taxon>Thermomicrobiales</taxon>
        <taxon>environmental samples</taxon>
    </lineage>
</organism>
<evidence type="ECO:0000313" key="3">
    <source>
        <dbReference type="EMBL" id="CAA9536867.1"/>
    </source>
</evidence>
<evidence type="ECO:0000256" key="2">
    <source>
        <dbReference type="SAM" id="SignalP"/>
    </source>
</evidence>
<feature type="signal peptide" evidence="2">
    <location>
        <begin position="1"/>
        <end position="23"/>
    </location>
</feature>
<sequence length="248" mass="24622">MPASGLAPWSLGLALLVGSVGMAAPAGMAAARQATPISPAPAVEPTPAAAEPAAPAGTPQAPAAAEVPQTDVVTLAAWYATDPSGEFINVFPLATDPDFVAGPQPGAAAIGRAEFPDPAEGVPTVLFGDTNFDSYARTEGDIPERWTWFDDSEGARPATLVLQVSGLDGAYQGYFGTATFVSRDDGGAGGVLILALRPPNPAAEADTAGEGDAAEDAAAAGDAAEGDAASQPDPDIEVPTDEAAAPDA</sequence>
<keyword evidence="2" id="KW-0732">Signal</keyword>
<feature type="chain" id="PRO_5027052991" evidence="2">
    <location>
        <begin position="24"/>
        <end position="248"/>
    </location>
</feature>
<feature type="compositionally biased region" description="Low complexity" evidence="1">
    <location>
        <begin position="216"/>
        <end position="229"/>
    </location>
</feature>
<accession>A0A6J4U2A8</accession>
<dbReference type="EMBL" id="CADCWF010000017">
    <property type="protein sequence ID" value="CAA9536867.1"/>
    <property type="molecule type" value="Genomic_DNA"/>
</dbReference>
<proteinExistence type="predicted"/>
<gene>
    <name evidence="3" type="ORF">AVDCRST_MAG59-396</name>
</gene>
<evidence type="ECO:0000256" key="1">
    <source>
        <dbReference type="SAM" id="MobiDB-lite"/>
    </source>
</evidence>
<feature type="region of interest" description="Disordered" evidence="1">
    <location>
        <begin position="38"/>
        <end position="61"/>
    </location>
</feature>
<feature type="compositionally biased region" description="Low complexity" evidence="1">
    <location>
        <begin position="45"/>
        <end position="61"/>
    </location>
</feature>